<organism evidence="1 2">
    <name type="scientific">Cricetulus griseus</name>
    <name type="common">Chinese hamster</name>
    <name type="synonym">Cricetulus barabensis griseus</name>
    <dbReference type="NCBI Taxonomy" id="10029"/>
    <lineage>
        <taxon>Eukaryota</taxon>
        <taxon>Metazoa</taxon>
        <taxon>Chordata</taxon>
        <taxon>Craniata</taxon>
        <taxon>Vertebrata</taxon>
        <taxon>Euteleostomi</taxon>
        <taxon>Mammalia</taxon>
        <taxon>Eutheria</taxon>
        <taxon>Euarchontoglires</taxon>
        <taxon>Glires</taxon>
        <taxon>Rodentia</taxon>
        <taxon>Myomorpha</taxon>
        <taxon>Muroidea</taxon>
        <taxon>Cricetidae</taxon>
        <taxon>Cricetinae</taxon>
        <taxon>Cricetulus</taxon>
    </lineage>
</organism>
<name>G3HZA9_CRIGR</name>
<accession>G3HZA9</accession>
<gene>
    <name evidence="1" type="ORF">I79_016406</name>
</gene>
<dbReference type="AlphaFoldDB" id="G3HZA9"/>
<dbReference type="EMBL" id="JH000967">
    <property type="protein sequence ID" value="EGW07722.1"/>
    <property type="molecule type" value="Genomic_DNA"/>
</dbReference>
<evidence type="ECO:0000313" key="1">
    <source>
        <dbReference type="EMBL" id="EGW07722.1"/>
    </source>
</evidence>
<dbReference type="InParanoid" id="G3HZA9"/>
<evidence type="ECO:0000313" key="2">
    <source>
        <dbReference type="Proteomes" id="UP000001075"/>
    </source>
</evidence>
<dbReference type="Proteomes" id="UP000001075">
    <property type="component" value="Unassembled WGS sequence"/>
</dbReference>
<reference evidence="2" key="1">
    <citation type="journal article" date="2011" name="Nat. Biotechnol.">
        <title>The genomic sequence of the Chinese hamster ovary (CHO)-K1 cell line.</title>
        <authorList>
            <person name="Xu X."/>
            <person name="Nagarajan H."/>
            <person name="Lewis N.E."/>
            <person name="Pan S."/>
            <person name="Cai Z."/>
            <person name="Liu X."/>
            <person name="Chen W."/>
            <person name="Xie M."/>
            <person name="Wang W."/>
            <person name="Hammond S."/>
            <person name="Andersen M.R."/>
            <person name="Neff N."/>
            <person name="Passarelli B."/>
            <person name="Koh W."/>
            <person name="Fan H.C."/>
            <person name="Wang J."/>
            <person name="Gui Y."/>
            <person name="Lee K.H."/>
            <person name="Betenbaugh M.J."/>
            <person name="Quake S.R."/>
            <person name="Famili I."/>
            <person name="Palsson B.O."/>
            <person name="Wang J."/>
        </authorList>
    </citation>
    <scope>NUCLEOTIDE SEQUENCE [LARGE SCALE GENOMIC DNA]</scope>
    <source>
        <strain evidence="2">CHO K1 cell line</strain>
    </source>
</reference>
<proteinExistence type="predicted"/>
<sequence length="52" mass="5500">MEACMRVPLSSSSASCPTPLLAQPLLFSMCNLKLICTTGYLTGATDTDSVLF</sequence>
<protein>
    <submittedName>
        <fullName evidence="1">Uncharacterized protein</fullName>
    </submittedName>
</protein>